<dbReference type="FunFam" id="3.40.50.2300:FF:000073">
    <property type="entry name" value="DNA-binding response regulator RprY"/>
    <property type="match status" value="1"/>
</dbReference>
<dbReference type="AlphaFoldDB" id="A0A916JNL7"/>
<keyword evidence="3 5" id="KW-0238">DNA-binding</keyword>
<dbReference type="EMBL" id="OU015584">
    <property type="protein sequence ID" value="CAG5082313.1"/>
    <property type="molecule type" value="Genomic_DNA"/>
</dbReference>
<evidence type="ECO:0000256" key="4">
    <source>
        <dbReference type="PROSITE-ProRule" id="PRU00169"/>
    </source>
</evidence>
<dbReference type="Gene3D" id="1.10.10.10">
    <property type="entry name" value="Winged helix-like DNA-binding domain superfamily/Winged helix DNA-binding domain"/>
    <property type="match status" value="1"/>
</dbReference>
<dbReference type="Gene3D" id="6.10.250.690">
    <property type="match status" value="1"/>
</dbReference>
<evidence type="ECO:0000313" key="8">
    <source>
        <dbReference type="EMBL" id="CAG5082313.1"/>
    </source>
</evidence>
<dbReference type="Pfam" id="PF00486">
    <property type="entry name" value="Trans_reg_C"/>
    <property type="match status" value="1"/>
</dbReference>
<dbReference type="PANTHER" id="PTHR48111">
    <property type="entry name" value="REGULATOR OF RPOS"/>
    <property type="match status" value="1"/>
</dbReference>
<dbReference type="Pfam" id="PF00072">
    <property type="entry name" value="Response_reg"/>
    <property type="match status" value="1"/>
</dbReference>
<feature type="domain" description="Response regulatory" evidence="6">
    <location>
        <begin position="6"/>
        <end position="120"/>
    </location>
</feature>
<proteinExistence type="predicted"/>
<dbReference type="SMART" id="SM00448">
    <property type="entry name" value="REC"/>
    <property type="match status" value="1"/>
</dbReference>
<dbReference type="GO" id="GO:0005829">
    <property type="term" value="C:cytosol"/>
    <property type="evidence" value="ECO:0007669"/>
    <property type="project" value="TreeGrafter"/>
</dbReference>
<sequence>MNDLIRILLVEDDLNLGFMLREYLEQEGFDTKLYRDGESGLQGYLKGQFDLCILDLMLPKMDGFRLAEKIREDGKRVPVIMLTARSMSEDKVKGFSLGIDDYVTKPFDEKELVCRINAILQRVNDASVKKQEPTEFTIGSYSYCCLNQTLSGPTEERRLTKKEAAILKILCEHKNEIVDRSELLKSVWGDDDYFMGRSLDVFISKLRKYLKDDPNLSIESIPSVGLILNVI</sequence>
<dbReference type="PROSITE" id="PS50110">
    <property type="entry name" value="RESPONSE_REGULATORY"/>
    <property type="match status" value="1"/>
</dbReference>
<dbReference type="InterPro" id="IPR016032">
    <property type="entry name" value="Sig_transdc_resp-reg_C-effctor"/>
</dbReference>
<evidence type="ECO:0000313" key="9">
    <source>
        <dbReference type="Proteomes" id="UP000683507"/>
    </source>
</evidence>
<dbReference type="InterPro" id="IPR001867">
    <property type="entry name" value="OmpR/PhoB-type_DNA-bd"/>
</dbReference>
<keyword evidence="9" id="KW-1185">Reference proteome</keyword>
<gene>
    <name evidence="8" type="primary">arlR_1</name>
    <name evidence="8" type="ORF">CRYO30217_01875</name>
</gene>
<dbReference type="SUPFAM" id="SSF52172">
    <property type="entry name" value="CheY-like"/>
    <property type="match status" value="1"/>
</dbReference>
<name>A0A916JNL7_9FLAO</name>
<feature type="modified residue" description="4-aspartylphosphate" evidence="4">
    <location>
        <position position="55"/>
    </location>
</feature>
<dbReference type="InterPro" id="IPR001789">
    <property type="entry name" value="Sig_transdc_resp-reg_receiver"/>
</dbReference>
<organism evidence="8 9">
    <name type="scientific">Parvicella tangerina</name>
    <dbReference type="NCBI Taxonomy" id="2829795"/>
    <lineage>
        <taxon>Bacteria</taxon>
        <taxon>Pseudomonadati</taxon>
        <taxon>Bacteroidota</taxon>
        <taxon>Flavobacteriia</taxon>
        <taxon>Flavobacteriales</taxon>
        <taxon>Parvicellaceae</taxon>
        <taxon>Parvicella</taxon>
    </lineage>
</organism>
<dbReference type="GO" id="GO:0032993">
    <property type="term" value="C:protein-DNA complex"/>
    <property type="evidence" value="ECO:0007669"/>
    <property type="project" value="TreeGrafter"/>
</dbReference>
<dbReference type="SUPFAM" id="SSF46894">
    <property type="entry name" value="C-terminal effector domain of the bipartite response regulators"/>
    <property type="match status" value="1"/>
</dbReference>
<dbReference type="PROSITE" id="PS51755">
    <property type="entry name" value="OMPR_PHOB"/>
    <property type="match status" value="1"/>
</dbReference>
<dbReference type="CDD" id="cd00383">
    <property type="entry name" value="trans_reg_C"/>
    <property type="match status" value="1"/>
</dbReference>
<dbReference type="SMART" id="SM00862">
    <property type="entry name" value="Trans_reg_C"/>
    <property type="match status" value="1"/>
</dbReference>
<dbReference type="CDD" id="cd17574">
    <property type="entry name" value="REC_OmpR"/>
    <property type="match status" value="1"/>
</dbReference>
<dbReference type="GO" id="GO:0006355">
    <property type="term" value="P:regulation of DNA-templated transcription"/>
    <property type="evidence" value="ECO:0007669"/>
    <property type="project" value="InterPro"/>
</dbReference>
<evidence type="ECO:0000256" key="1">
    <source>
        <dbReference type="ARBA" id="ARBA00022553"/>
    </source>
</evidence>
<dbReference type="GO" id="GO:0000976">
    <property type="term" value="F:transcription cis-regulatory region binding"/>
    <property type="evidence" value="ECO:0007669"/>
    <property type="project" value="TreeGrafter"/>
</dbReference>
<evidence type="ECO:0000259" key="6">
    <source>
        <dbReference type="PROSITE" id="PS50110"/>
    </source>
</evidence>
<dbReference type="GO" id="GO:0000156">
    <property type="term" value="F:phosphorelay response regulator activity"/>
    <property type="evidence" value="ECO:0007669"/>
    <property type="project" value="TreeGrafter"/>
</dbReference>
<keyword evidence="1 4" id="KW-0597">Phosphoprotein</keyword>
<dbReference type="PANTHER" id="PTHR48111:SF40">
    <property type="entry name" value="PHOSPHATE REGULON TRANSCRIPTIONAL REGULATORY PROTEIN PHOB"/>
    <property type="match status" value="1"/>
</dbReference>
<evidence type="ECO:0000256" key="2">
    <source>
        <dbReference type="ARBA" id="ARBA00023012"/>
    </source>
</evidence>
<feature type="domain" description="OmpR/PhoB-type" evidence="7">
    <location>
        <begin position="133"/>
        <end position="230"/>
    </location>
</feature>
<feature type="DNA-binding region" description="OmpR/PhoB-type" evidence="5">
    <location>
        <begin position="133"/>
        <end position="230"/>
    </location>
</feature>
<keyword evidence="2" id="KW-0902">Two-component regulatory system</keyword>
<dbReference type="InterPro" id="IPR039420">
    <property type="entry name" value="WalR-like"/>
</dbReference>
<dbReference type="Gene3D" id="3.40.50.2300">
    <property type="match status" value="1"/>
</dbReference>
<evidence type="ECO:0000259" key="7">
    <source>
        <dbReference type="PROSITE" id="PS51755"/>
    </source>
</evidence>
<dbReference type="RefSeq" id="WP_258542072.1">
    <property type="nucleotide sequence ID" value="NZ_OU015584.1"/>
</dbReference>
<dbReference type="InterPro" id="IPR011006">
    <property type="entry name" value="CheY-like_superfamily"/>
</dbReference>
<reference evidence="8" key="1">
    <citation type="submission" date="2021-04" db="EMBL/GenBank/DDBJ databases">
        <authorList>
            <person name="Rodrigo-Torres L."/>
            <person name="Arahal R. D."/>
            <person name="Lucena T."/>
        </authorList>
    </citation>
    <scope>NUCLEOTIDE SEQUENCE</scope>
    <source>
        <strain evidence="8">AS29M-1</strain>
    </source>
</reference>
<evidence type="ECO:0000256" key="3">
    <source>
        <dbReference type="ARBA" id="ARBA00023125"/>
    </source>
</evidence>
<dbReference type="InterPro" id="IPR036388">
    <property type="entry name" value="WH-like_DNA-bd_sf"/>
</dbReference>
<dbReference type="Proteomes" id="UP000683507">
    <property type="component" value="Chromosome"/>
</dbReference>
<accession>A0A916JNL7</accession>
<protein>
    <submittedName>
        <fullName evidence="8">Response regulator ArlR</fullName>
    </submittedName>
</protein>
<dbReference type="KEGG" id="ptan:CRYO30217_01875"/>
<evidence type="ECO:0000256" key="5">
    <source>
        <dbReference type="PROSITE-ProRule" id="PRU01091"/>
    </source>
</evidence>